<feature type="transmembrane region" description="Helical" evidence="8">
    <location>
        <begin position="91"/>
        <end position="111"/>
    </location>
</feature>
<evidence type="ECO:0000256" key="8">
    <source>
        <dbReference type="SAM" id="Phobius"/>
    </source>
</evidence>
<evidence type="ECO:0000256" key="2">
    <source>
        <dbReference type="ARBA" id="ARBA00005914"/>
    </source>
</evidence>
<evidence type="ECO:0000256" key="7">
    <source>
        <dbReference type="ARBA" id="ARBA00033993"/>
    </source>
</evidence>
<name>A0A7J6L9I0_PERCH</name>
<evidence type="ECO:0000256" key="1">
    <source>
        <dbReference type="ARBA" id="ARBA00004651"/>
    </source>
</evidence>
<dbReference type="EMBL" id="JAAPAO010000632">
    <property type="protein sequence ID" value="KAF4655861.1"/>
    <property type="molecule type" value="Genomic_DNA"/>
</dbReference>
<comment type="similarity">
    <text evidence="2">Belongs to the urea transporter family.</text>
</comment>
<comment type="subcellular location">
    <subcellularLocation>
        <location evidence="1">Cell membrane</location>
        <topology evidence="1">Multi-pass membrane protein</topology>
    </subcellularLocation>
</comment>
<feature type="transmembrane region" description="Helical" evidence="8">
    <location>
        <begin position="193"/>
        <end position="219"/>
    </location>
</feature>
<keyword evidence="3" id="KW-1003">Cell membrane</keyword>
<dbReference type="PANTHER" id="PTHR10464">
    <property type="entry name" value="UREA TRANSPORTER"/>
    <property type="match status" value="1"/>
</dbReference>
<feature type="transmembrane region" description="Helical" evidence="8">
    <location>
        <begin position="294"/>
        <end position="314"/>
    </location>
</feature>
<dbReference type="Pfam" id="PF03253">
    <property type="entry name" value="UT"/>
    <property type="match status" value="1"/>
</dbReference>
<comment type="catalytic activity">
    <reaction evidence="7">
        <text>urea(in) = urea(out)</text>
        <dbReference type="Rhea" id="RHEA:32799"/>
        <dbReference type="ChEBI" id="CHEBI:16199"/>
    </reaction>
</comment>
<protein>
    <submittedName>
        <fullName evidence="9">Uncharacterized protein</fullName>
    </submittedName>
</protein>
<dbReference type="PANTHER" id="PTHR10464:SF4">
    <property type="entry name" value="UREA TRANSPORTER"/>
    <property type="match status" value="1"/>
</dbReference>
<gene>
    <name evidence="9" type="ORF">FOL47_009255</name>
</gene>
<dbReference type="GO" id="GO:0015204">
    <property type="term" value="F:urea transmembrane transporter activity"/>
    <property type="evidence" value="ECO:0007669"/>
    <property type="project" value="InterPro"/>
</dbReference>
<dbReference type="Proteomes" id="UP000591131">
    <property type="component" value="Unassembled WGS sequence"/>
</dbReference>
<evidence type="ECO:0000256" key="6">
    <source>
        <dbReference type="ARBA" id="ARBA00023136"/>
    </source>
</evidence>
<accession>A0A7J6L9I0</accession>
<dbReference type="InterPro" id="IPR029020">
    <property type="entry name" value="Ammonium/urea_transptr"/>
</dbReference>
<evidence type="ECO:0000313" key="9">
    <source>
        <dbReference type="EMBL" id="KAF4655861.1"/>
    </source>
</evidence>
<keyword evidence="4 8" id="KW-0812">Transmembrane</keyword>
<evidence type="ECO:0000256" key="5">
    <source>
        <dbReference type="ARBA" id="ARBA00022989"/>
    </source>
</evidence>
<dbReference type="GO" id="GO:0005886">
    <property type="term" value="C:plasma membrane"/>
    <property type="evidence" value="ECO:0007669"/>
    <property type="project" value="UniProtKB-SubCell"/>
</dbReference>
<feature type="transmembrane region" description="Helical" evidence="8">
    <location>
        <begin position="240"/>
        <end position="258"/>
    </location>
</feature>
<comment type="caution">
    <text evidence="9">The sequence shown here is derived from an EMBL/GenBank/DDBJ whole genome shotgun (WGS) entry which is preliminary data.</text>
</comment>
<dbReference type="InterPro" id="IPR004937">
    <property type="entry name" value="Urea_transporter"/>
</dbReference>
<evidence type="ECO:0000256" key="4">
    <source>
        <dbReference type="ARBA" id="ARBA00022692"/>
    </source>
</evidence>
<dbReference type="OrthoDB" id="425332at2759"/>
<proteinExistence type="inferred from homology"/>
<evidence type="ECO:0000313" key="10">
    <source>
        <dbReference type="Proteomes" id="UP000591131"/>
    </source>
</evidence>
<reference evidence="9 10" key="1">
    <citation type="submission" date="2020-04" db="EMBL/GenBank/DDBJ databases">
        <title>Perkinsus chesapeaki whole genome sequence.</title>
        <authorList>
            <person name="Bogema D.R."/>
        </authorList>
    </citation>
    <scope>NUCLEOTIDE SEQUENCE [LARGE SCALE GENOMIC DNA]</scope>
    <source>
        <strain evidence="9">ATCC PRA-425</strain>
    </source>
</reference>
<keyword evidence="5 8" id="KW-1133">Transmembrane helix</keyword>
<sequence length="515" mass="55864">MPNSIDMANGWANDTAFDDAKMREVADDIRYAITEAERELMDKGKRTIIERAVDLVDSNSWLSATFLDARLIKPFSCPVSTEKKARASSGAFTALIFLVSSILRGFGQVVFQDNPWTGVFVCVAGGLPHWPTAGPLQVQLQLYSLYCYNLRKHEDTLFTNATTPRAVAGDYTVAWFLEAWLRGVSQVVFSPNLWSGVVLLIGILSGSPYCVLLTVYGALIGLLTGMGIGLDFRSMLDSGLVCYNPVLVALSLGGFYIAPSIKGFAIMTFGCILSVIAFQGVVNFLVLPNGGPALTAPFCITVTILLGAMSWDFIDGIPVLFPRQLSCTERHWALKSKTRRAIRAVLEMEGGSMVESLPSTDIIRELGHTVFKKVTDQLPIANTPDECDYLHRLLSQAGLHHWHHYASAAGCGDRSGCSIAKVAAVLEYSAKYEVLRTVFLRCCEFGSETGILGSEAAVGRFPAGLKDQAVLSARRVCGPGEASQIGVIFGDRDFDNKPLEGIITDCATMAVQDSI</sequence>
<dbReference type="Gene3D" id="1.10.3430.10">
    <property type="entry name" value="Ammonium transporter AmtB like domains"/>
    <property type="match status" value="2"/>
</dbReference>
<dbReference type="AlphaFoldDB" id="A0A7J6L9I0"/>
<keyword evidence="10" id="KW-1185">Reference proteome</keyword>
<evidence type="ECO:0000256" key="3">
    <source>
        <dbReference type="ARBA" id="ARBA00022475"/>
    </source>
</evidence>
<organism evidence="9 10">
    <name type="scientific">Perkinsus chesapeaki</name>
    <name type="common">Clam parasite</name>
    <name type="synonym">Perkinsus andrewsi</name>
    <dbReference type="NCBI Taxonomy" id="330153"/>
    <lineage>
        <taxon>Eukaryota</taxon>
        <taxon>Sar</taxon>
        <taxon>Alveolata</taxon>
        <taxon>Perkinsozoa</taxon>
        <taxon>Perkinsea</taxon>
        <taxon>Perkinsida</taxon>
        <taxon>Perkinsidae</taxon>
        <taxon>Perkinsus</taxon>
    </lineage>
</organism>
<keyword evidence="6 8" id="KW-0472">Membrane</keyword>
<feature type="transmembrane region" description="Helical" evidence="8">
    <location>
        <begin position="264"/>
        <end position="287"/>
    </location>
</feature>